<feature type="region of interest" description="Disordered" evidence="1">
    <location>
        <begin position="401"/>
        <end position="819"/>
    </location>
</feature>
<dbReference type="Gene3D" id="3.40.50.410">
    <property type="entry name" value="von Willebrand factor, type A domain"/>
    <property type="match status" value="1"/>
</dbReference>
<protein>
    <recommendedName>
        <fullName evidence="2">VWFA domain-containing protein</fullName>
    </recommendedName>
</protein>
<proteinExistence type="predicted"/>
<evidence type="ECO:0000313" key="4">
    <source>
        <dbReference type="Proteomes" id="UP001589693"/>
    </source>
</evidence>
<dbReference type="InterPro" id="IPR002035">
    <property type="entry name" value="VWF_A"/>
</dbReference>
<dbReference type="RefSeq" id="WP_377860794.1">
    <property type="nucleotide sequence ID" value="NZ_JBHLZU010000027.1"/>
</dbReference>
<dbReference type="Gene3D" id="1.20.120.1690">
    <property type="match status" value="1"/>
</dbReference>
<feature type="compositionally biased region" description="Low complexity" evidence="1">
    <location>
        <begin position="427"/>
        <end position="437"/>
    </location>
</feature>
<evidence type="ECO:0000313" key="3">
    <source>
        <dbReference type="EMBL" id="MFB9908786.1"/>
    </source>
</evidence>
<dbReference type="EMBL" id="JBHLZU010000027">
    <property type="protein sequence ID" value="MFB9908786.1"/>
    <property type="molecule type" value="Genomic_DNA"/>
</dbReference>
<dbReference type="InterPro" id="IPR036465">
    <property type="entry name" value="vWFA_dom_sf"/>
</dbReference>
<feature type="compositionally biased region" description="Pro residues" evidence="1">
    <location>
        <begin position="775"/>
        <end position="792"/>
    </location>
</feature>
<dbReference type="Proteomes" id="UP001589693">
    <property type="component" value="Unassembled WGS sequence"/>
</dbReference>
<gene>
    <name evidence="3" type="ORF">ACFFQA_33025</name>
</gene>
<name>A0ABV6A6N7_9PSEU</name>
<accession>A0ABV6A6N7</accession>
<evidence type="ECO:0000259" key="2">
    <source>
        <dbReference type="SMART" id="SM00327"/>
    </source>
</evidence>
<dbReference type="SUPFAM" id="SSF53300">
    <property type="entry name" value="vWA-like"/>
    <property type="match status" value="1"/>
</dbReference>
<dbReference type="Pfam" id="PF13768">
    <property type="entry name" value="VWA_3"/>
    <property type="match status" value="1"/>
</dbReference>
<feature type="domain" description="VWFA" evidence="2">
    <location>
        <begin position="46"/>
        <end position="217"/>
    </location>
</feature>
<dbReference type="Gene3D" id="2.60.40.3670">
    <property type="match status" value="1"/>
</dbReference>
<comment type="caution">
    <text evidence="3">The sequence shown here is derived from an EMBL/GenBank/DDBJ whole genome shotgun (WGS) entry which is preliminary data.</text>
</comment>
<dbReference type="SMART" id="SM00327">
    <property type="entry name" value="VWA"/>
    <property type="match status" value="1"/>
</dbReference>
<keyword evidence="4" id="KW-1185">Reference proteome</keyword>
<feature type="compositionally biased region" description="Pro residues" evidence="1">
    <location>
        <begin position="557"/>
        <end position="590"/>
    </location>
</feature>
<evidence type="ECO:0000256" key="1">
    <source>
        <dbReference type="SAM" id="MobiDB-lite"/>
    </source>
</evidence>
<reference evidence="3 4" key="1">
    <citation type="submission" date="2024-09" db="EMBL/GenBank/DDBJ databases">
        <authorList>
            <person name="Sun Q."/>
            <person name="Mori K."/>
        </authorList>
    </citation>
    <scope>NUCLEOTIDE SEQUENCE [LARGE SCALE GENOMIC DNA]</scope>
    <source>
        <strain evidence="3 4">TBRC 7907</strain>
    </source>
</reference>
<sequence>MRERLGFDIEVSHNGHLPPGARELHAVLSVTASPLPDTGDTELPPPAEVIMFDCSAAGPGMINHIKRGVMAAIDALPDGVEFAVIAGRGGARMVFPVGRQLCPSSPENRAVAKAAVSVVTPSTGSTTLRDWISLADQLFVEHPGTVRHALLVTASDSGEDVRELEKTADSCAGHFVCDCVGVGEGGDIGGLRAIAARLGGSVELVADPARLSTNLVSAVTGVLAKSVTDTALRLWLPKGVRVRFLEQVFPVRDDLTERRGKLGYRTDAWGAERRDYHLCVDLEPGDVGQSMIATRARLVRPAALGEPGELVPLAAGLVTATWTDDVARTLPLDPRVAKVLGKAELAEAVHAAMTARGEGNSVAANEQFSEAVRHAAEANDAETLSQLDRVVESDPVTGAVRLREQPAANGTSVLPKPPKPVRRRRAVVAAIESAAPAPSSPRPRGRHRRDDEVLDDPSPEPTGAEPAVAQPFAPEQPPADQSAPEPAEPFAADLPMTFLPPSLEPEGFDLAPVPDPSTVDDAGAAPVQEPVRTAAPRPVAAREPEPTPEARPRPEPPRQPLPAEPVPVPLPVSLPEPVAEPEPTPQPVSTPEPAAEPTRQPLPVSLPEPVAAPGDAEEPAPGDAPASRRAAASWGGWPTLPAAPNGRAPRPDSNGHATRREAPPVVLPTIALTRQPAAASETTVIKRGGKRRLPTGETPRIKPARPAPEPLPTTVLRREDPPTSIALTPVAARKPDAPPEPPTAIAGAPAAVTGTDAPANGSGSFPRPVAVAQPAPAPPQGTPSQPAIPRPAVPQHSAPQPVPPTGALRSGPWPAPHPPAAVRAGFALATDPRKDLDPGRGVPGAQNFWFWVEIPATAPVPGAEDAVLTVSLFEFPGEFAIKQDAALGQIRLGADGSSSVLRQPSIVQDGARLCFPVTTPYTLGPARLRCNVYWRQTLVQSLLVEVHVTDKPTARPGSITTTVDYRLTDPAETLGMPQVPEHSASLMLTGDGRGSQSVRLLTSDGRQPLRAETSLGEHQLAEEIRLARGALNRVAWASAEPWREGLEYRYAQPPTVEQFTLDLGLLATHGRRLHQLLMSGVPEHVGAALAKPGFVQIPLTASARHVLPTAMIYDLPLDLGSPVLRLCADFLGAVQRGTLYGSPCFLRTCGHARHPDPTTVCPGGFWGFRHALGLPVSLGPGPAQPPTLPSDGGVRLAGGLHRGFPSADEHSAALRRMLPWRGFQLAEDRAGALSELEGDPQVVYFYAHGGVDGDTPFLRVGTEGDEPITAASLRQRRLRWERSRPLVFLNTSKVTGPMPMGLVSYFVAEAMASGVIGTETTVFEELADEFGQEVLRSFLINRDAIGVAVMRARISLLAKGNPLGLAYVPFVSPAIGLAER</sequence>
<organism evidence="3 4">
    <name type="scientific">Allokutzneria oryzae</name>
    <dbReference type="NCBI Taxonomy" id="1378989"/>
    <lineage>
        <taxon>Bacteria</taxon>
        <taxon>Bacillati</taxon>
        <taxon>Actinomycetota</taxon>
        <taxon>Actinomycetes</taxon>
        <taxon>Pseudonocardiales</taxon>
        <taxon>Pseudonocardiaceae</taxon>
        <taxon>Allokutzneria</taxon>
    </lineage>
</organism>
<feature type="compositionally biased region" description="Low complexity" evidence="1">
    <location>
        <begin position="529"/>
        <end position="539"/>
    </location>
</feature>
<feature type="compositionally biased region" description="Basic and acidic residues" evidence="1">
    <location>
        <begin position="540"/>
        <end position="556"/>
    </location>
</feature>